<protein>
    <recommendedName>
        <fullName evidence="1">Ubiquitin-like domain-containing protein</fullName>
    </recommendedName>
</protein>
<dbReference type="Pfam" id="PF22893">
    <property type="entry name" value="ULD_2"/>
    <property type="match status" value="1"/>
</dbReference>
<dbReference type="AlphaFoldDB" id="A0A6A5ZER3"/>
<evidence type="ECO:0000313" key="2">
    <source>
        <dbReference type="EMBL" id="KAF2117990.1"/>
    </source>
</evidence>
<evidence type="ECO:0000259" key="1">
    <source>
        <dbReference type="Pfam" id="PF22893"/>
    </source>
</evidence>
<dbReference type="InterPro" id="IPR054464">
    <property type="entry name" value="ULD_fung"/>
</dbReference>
<proteinExistence type="predicted"/>
<accession>A0A6A5ZER3</accession>
<name>A0A6A5ZER3_9PLEO</name>
<keyword evidence="3" id="KW-1185">Reference proteome</keyword>
<dbReference type="OrthoDB" id="1577640at2759"/>
<dbReference type="EMBL" id="ML977318">
    <property type="protein sequence ID" value="KAF2117990.1"/>
    <property type="molecule type" value="Genomic_DNA"/>
</dbReference>
<sequence>MTDPLSVAASVLTLATTGFAIAKGLYHIANEIGSAGEEVRLYSQEVDGTCQVLQNILFALEEHHAQGIVYEQILLASIVSVCSRLMEPLHRLQIVLVPLLDKFKRSVKKLYQVGLKLKWVFSTRSKLLLCRALISNLRGDLHMLLTLLLIRKGSDNGSAKGFMLRESLKSSIAAHSVRKVDVASLGDETHEDHFEVVNMPFDVINRRQEYLALGHGLDQIQILQSHDLAKVSSTHSDDSDVVSVEIISSPSISTDGALDETELRELNQAIEASLACVSNTLLENIEKESDSIGVSVVRLASGILRMPASTAFTNGIHTAHASSAPADNGSPSSISHHAPLQKLYLRLDQNTYDLPLYKFRYWHQMDAFLQDLYRPHNFGKGIGTSPARSTLREAIMTRHFYFQTEEGKRIVLPEFWEDIVRPEAGADTIKLELRIHD</sequence>
<feature type="domain" description="Ubiquitin-like" evidence="1">
    <location>
        <begin position="351"/>
        <end position="423"/>
    </location>
</feature>
<gene>
    <name evidence="2" type="ORF">BDV96DRAFT_644323</name>
</gene>
<dbReference type="Proteomes" id="UP000799770">
    <property type="component" value="Unassembled WGS sequence"/>
</dbReference>
<organism evidence="2 3">
    <name type="scientific">Lophiotrema nucula</name>
    <dbReference type="NCBI Taxonomy" id="690887"/>
    <lineage>
        <taxon>Eukaryota</taxon>
        <taxon>Fungi</taxon>
        <taxon>Dikarya</taxon>
        <taxon>Ascomycota</taxon>
        <taxon>Pezizomycotina</taxon>
        <taxon>Dothideomycetes</taxon>
        <taxon>Pleosporomycetidae</taxon>
        <taxon>Pleosporales</taxon>
        <taxon>Lophiotremataceae</taxon>
        <taxon>Lophiotrema</taxon>
    </lineage>
</organism>
<reference evidence="2" key="1">
    <citation type="journal article" date="2020" name="Stud. Mycol.">
        <title>101 Dothideomycetes genomes: a test case for predicting lifestyles and emergence of pathogens.</title>
        <authorList>
            <person name="Haridas S."/>
            <person name="Albert R."/>
            <person name="Binder M."/>
            <person name="Bloem J."/>
            <person name="Labutti K."/>
            <person name="Salamov A."/>
            <person name="Andreopoulos B."/>
            <person name="Baker S."/>
            <person name="Barry K."/>
            <person name="Bills G."/>
            <person name="Bluhm B."/>
            <person name="Cannon C."/>
            <person name="Castanera R."/>
            <person name="Culley D."/>
            <person name="Daum C."/>
            <person name="Ezra D."/>
            <person name="Gonzalez J."/>
            <person name="Henrissat B."/>
            <person name="Kuo A."/>
            <person name="Liang C."/>
            <person name="Lipzen A."/>
            <person name="Lutzoni F."/>
            <person name="Magnuson J."/>
            <person name="Mondo S."/>
            <person name="Nolan M."/>
            <person name="Ohm R."/>
            <person name="Pangilinan J."/>
            <person name="Park H.-J."/>
            <person name="Ramirez L."/>
            <person name="Alfaro M."/>
            <person name="Sun H."/>
            <person name="Tritt A."/>
            <person name="Yoshinaga Y."/>
            <person name="Zwiers L.-H."/>
            <person name="Turgeon B."/>
            <person name="Goodwin S."/>
            <person name="Spatafora J."/>
            <person name="Crous P."/>
            <person name="Grigoriev I."/>
        </authorList>
    </citation>
    <scope>NUCLEOTIDE SEQUENCE</scope>
    <source>
        <strain evidence="2">CBS 627.86</strain>
    </source>
</reference>
<evidence type="ECO:0000313" key="3">
    <source>
        <dbReference type="Proteomes" id="UP000799770"/>
    </source>
</evidence>